<organism evidence="1 2">
    <name type="scientific">Vibrio parahaemolyticus serotype O3:K6 (strain RIMD 2210633)</name>
    <dbReference type="NCBI Taxonomy" id="223926"/>
    <lineage>
        <taxon>Bacteria</taxon>
        <taxon>Pseudomonadati</taxon>
        <taxon>Pseudomonadota</taxon>
        <taxon>Gammaproteobacteria</taxon>
        <taxon>Vibrionales</taxon>
        <taxon>Vibrionaceae</taxon>
        <taxon>Vibrio</taxon>
    </lineage>
</organism>
<accession>Q87FL1</accession>
<protein>
    <submittedName>
        <fullName evidence="1">Uncharacterized protein</fullName>
    </submittedName>
</protein>
<evidence type="ECO:0000313" key="1">
    <source>
        <dbReference type="EMBL" id="BAC63011.1"/>
    </source>
</evidence>
<dbReference type="EMBL" id="BA000032">
    <property type="protein sequence ID" value="BAC63011.1"/>
    <property type="molecule type" value="Genomic_DNA"/>
</dbReference>
<dbReference type="AlphaFoldDB" id="Q87FL1"/>
<dbReference type="HOGENOM" id="CLU_3391990_0_0_6"/>
<dbReference type="Proteomes" id="UP000002493">
    <property type="component" value="Chromosome 2"/>
</dbReference>
<evidence type="ECO:0000313" key="2">
    <source>
        <dbReference type="Proteomes" id="UP000002493"/>
    </source>
</evidence>
<gene>
    <name evidence="1" type="ordered locus">VPA1668</name>
</gene>
<name>Q87FL1_VIBPA</name>
<dbReference type="KEGG" id="vpa:VPA1668"/>
<proteinExistence type="predicted"/>
<reference evidence="1 2" key="1">
    <citation type="journal article" date="2003" name="Lancet">
        <title>Genome sequence of Vibrio parahaemolyticus: a pathogenic mechanism distinct from that of V. cholerae.</title>
        <authorList>
            <person name="Makino K."/>
            <person name="Oshima K."/>
            <person name="Kurokawa K."/>
            <person name="Yokoyama K."/>
            <person name="Uda T."/>
            <person name="Tagomori K."/>
            <person name="Iijima Y."/>
            <person name="Najima M."/>
            <person name="Nakano M."/>
            <person name="Yamashita A."/>
            <person name="Kubota Y."/>
            <person name="Kimura S."/>
            <person name="Yasunaga T."/>
            <person name="Honda T."/>
            <person name="Shinagawa H."/>
            <person name="Hattori M."/>
            <person name="Iida T."/>
        </authorList>
    </citation>
    <scope>NUCLEOTIDE SEQUENCE [LARGE SCALE GENOMIC DNA]</scope>
    <source>
        <strain evidence="2">RIMD 2210633</strain>
    </source>
</reference>
<sequence>MYLKQRHHIEGCDEALNKISGVLGNLTNAAAK</sequence>